<name>A0ACB0ER79_RANTA</name>
<evidence type="ECO:0000313" key="2">
    <source>
        <dbReference type="Proteomes" id="UP001162501"/>
    </source>
</evidence>
<accession>A0ACB0ER79</accession>
<reference evidence="1" key="1">
    <citation type="submission" date="2023-05" db="EMBL/GenBank/DDBJ databases">
        <authorList>
            <consortium name="ELIXIR-Norway"/>
        </authorList>
    </citation>
    <scope>NUCLEOTIDE SEQUENCE</scope>
</reference>
<sequence>MQHYSCCTGPVHRCPRPYEAPVTPDQKPLLVNQETGSPCVSQLQGSPTPRPFRSGQSSRPGMPPRPPALGRPQRTKASSTSQGGRLQQPRSLQAHASAGGSAHPHACRLSRSRASCMDQARGSCLRLQLQRLRLQLQRLRLQLQRLRSSRRCPRQFPDNSSVVLVSAVR</sequence>
<dbReference type="Proteomes" id="UP001162501">
    <property type="component" value="Chromosome 25"/>
</dbReference>
<organism evidence="1 2">
    <name type="scientific">Rangifer tarandus platyrhynchus</name>
    <name type="common">Svalbard reindeer</name>
    <dbReference type="NCBI Taxonomy" id="3082113"/>
    <lineage>
        <taxon>Eukaryota</taxon>
        <taxon>Metazoa</taxon>
        <taxon>Chordata</taxon>
        <taxon>Craniata</taxon>
        <taxon>Vertebrata</taxon>
        <taxon>Euteleostomi</taxon>
        <taxon>Mammalia</taxon>
        <taxon>Eutheria</taxon>
        <taxon>Laurasiatheria</taxon>
        <taxon>Artiodactyla</taxon>
        <taxon>Ruminantia</taxon>
        <taxon>Pecora</taxon>
        <taxon>Cervidae</taxon>
        <taxon>Odocoileinae</taxon>
        <taxon>Rangifer</taxon>
    </lineage>
</organism>
<dbReference type="EMBL" id="OX596109">
    <property type="protein sequence ID" value="CAI9703238.1"/>
    <property type="molecule type" value="Genomic_DNA"/>
</dbReference>
<proteinExistence type="predicted"/>
<protein>
    <submittedName>
        <fullName evidence="1">Uncharacterized protein</fullName>
    </submittedName>
</protein>
<gene>
    <name evidence="1" type="ORF">MRATA1EN3_LOCUS14451</name>
</gene>
<evidence type="ECO:0000313" key="1">
    <source>
        <dbReference type="EMBL" id="CAI9703238.1"/>
    </source>
</evidence>